<reference evidence="13 14" key="1">
    <citation type="submission" date="2017-08" db="EMBL/GenBank/DDBJ databases">
        <title>Genomic and phylogenetic analysis of a novel adenovirus found in polar bear (Ursus maritimus).</title>
        <authorList>
            <person name="Boszormenyi K.P."/>
            <person name="Podgorski I.I."/>
            <person name="Sos E."/>
            <person name="Harrach B."/>
        </authorList>
    </citation>
    <scope>NUCLEOTIDE SEQUENCE [LARGE SCALE GENOMIC DNA]</scope>
    <source>
        <strain evidence="13">BK35</strain>
    </source>
</reference>
<keyword evidence="8 11" id="KW-0426">Late protein</keyword>
<comment type="miscellaneous">
    <text evidence="11">All late proteins expressed from the major late promoter are produced by alternative splicing and alternative polyadenylation of the same gene giving rise to non-overlapping ORFs. A leader sequence is present in the N-terminus of all these mRNAs and is recognized by the viral shutoff protein to provide expression although conventional translation via ribosome scanning from the cap has been shut off in the host cell.</text>
</comment>
<keyword evidence="3 11" id="KW-0945">Host-virus interaction</keyword>
<dbReference type="Gene3D" id="3.90.1620.10">
    <property type="entry name" value="adenovirus 2 penton base, domain 2"/>
    <property type="match status" value="1"/>
</dbReference>
<keyword evidence="10 11" id="KW-1160">Virus entry into host cell</keyword>
<keyword evidence="7 11" id="KW-1164">Virus endocytosis by host</keyword>
<sequence>MQRVSTDYFSPPPPYETIVGQTAIPTRELYIPPRYSAPSEGRNSIIYSQLMPLYDTTRLYFADNKSSDISALNYQNDHSNYLTSIIQNADYSPSEASTQTISFDDRSRWGANLKTLLYTNMPNINEFMFTNRFRVKLLTSVDRRSNWKKYEWVDLTIPEGNYSNQTVIELMNNAITEHYLAVGRQGGVNEDEIGVKIDTRNFRLGFDPEVRLITPGSYTYEGFHADIVLLPGCAIDFTHSRLNNLLGIRKRHPYQEGFVITYEDLTGGNIPGLMNVDSFLTNKEIKVVTEDSKGRSYHVGEDPEAGPTDTAYRSWFLAYTYGDPEFGIRSKTFLTAPDVTCGMEQLYWSFPDLTIPPVTFTQSQDPSNYPVVGAEFLPLASRLYFNELAVYSQLIRETTNQTHVFNRFPEHQILVRPPALNITSVSENVPAVTDHGVVPIKNNISGVQRVSVTDARRRICPYIYKSFGIVTPRVISSKTL</sequence>
<dbReference type="GO" id="GO:0019062">
    <property type="term" value="P:virion attachment to host cell"/>
    <property type="evidence" value="ECO:0007669"/>
    <property type="project" value="UniProtKB-UniRule"/>
</dbReference>
<name>A0A2Z4QJE8_9ADEN</name>
<accession>A0A2Z4QJE8</accession>
<comment type="subcellular location">
    <subcellularLocation>
        <location evidence="11">Virion</location>
    </subcellularLocation>
    <subcellularLocation>
        <location evidence="11">Host nucleus</location>
    </subcellularLocation>
    <text evidence="11">Located at each vertex of the virion.</text>
</comment>
<dbReference type="GO" id="GO:0042025">
    <property type="term" value="C:host cell nucleus"/>
    <property type="evidence" value="ECO:0007669"/>
    <property type="project" value="UniProtKB-SubCell"/>
</dbReference>
<keyword evidence="14" id="KW-1185">Reference proteome</keyword>
<keyword evidence="5 11" id="KW-1161">Viral attachment to host cell</keyword>
<comment type="caution">
    <text evidence="11">Lacks conserved residue(s) required for the propagation of feature annotation.</text>
</comment>
<dbReference type="EMBL" id="MH115806">
    <property type="protein sequence ID" value="AWY10560.1"/>
    <property type="molecule type" value="Genomic_DNA"/>
</dbReference>
<evidence type="ECO:0000256" key="5">
    <source>
        <dbReference type="ARBA" id="ARBA00022804"/>
    </source>
</evidence>
<evidence type="ECO:0000256" key="8">
    <source>
        <dbReference type="ARBA" id="ARBA00022921"/>
    </source>
</evidence>
<keyword evidence="1 11" id="KW-0167">Capsid protein</keyword>
<evidence type="ECO:0000256" key="1">
    <source>
        <dbReference type="ARBA" id="ARBA00022561"/>
    </source>
</evidence>
<organism evidence="12 15">
    <name type="scientific">Polar bear adenovirus 1</name>
    <dbReference type="NCBI Taxonomy" id="2250215"/>
    <lineage>
        <taxon>Viruses</taxon>
        <taxon>Varidnaviria</taxon>
        <taxon>Bamfordvirae</taxon>
        <taxon>Preplasmiviricota</taxon>
        <taxon>Polisuviricotina</taxon>
        <taxon>Pharingeaviricetes</taxon>
        <taxon>Rowavirales</taxon>
        <taxon>Adenoviridae</taxon>
        <taxon>Mastadenovirus</taxon>
        <taxon>Mastadenovirus ursi</taxon>
        <taxon>Polar bear mastadenovirus A</taxon>
    </lineage>
</organism>
<dbReference type="EMBL" id="MF773580">
    <property type="protein sequence ID" value="AXI68654.1"/>
    <property type="molecule type" value="Genomic_DNA"/>
</dbReference>
<evidence type="ECO:0000313" key="13">
    <source>
        <dbReference type="EMBL" id="AXI68654.1"/>
    </source>
</evidence>
<evidence type="ECO:0000256" key="11">
    <source>
        <dbReference type="HAMAP-Rule" id="MF_04052"/>
    </source>
</evidence>
<evidence type="ECO:0000256" key="7">
    <source>
        <dbReference type="ARBA" id="ARBA00022890"/>
    </source>
</evidence>
<gene>
    <name evidence="11" type="primary">L2</name>
</gene>
<keyword evidence="4 11" id="KW-1162">Viral penetration into host cytoplasm</keyword>
<dbReference type="GO" id="GO:0005198">
    <property type="term" value="F:structural molecule activity"/>
    <property type="evidence" value="ECO:0007669"/>
    <property type="project" value="UniProtKB-UniRule"/>
</dbReference>
<dbReference type="Proteomes" id="UP000320134">
    <property type="component" value="Segment"/>
</dbReference>
<dbReference type="InterPro" id="IPR002605">
    <property type="entry name" value="Adeno_Penton_B"/>
</dbReference>
<evidence type="ECO:0000256" key="2">
    <source>
        <dbReference type="ARBA" id="ARBA00022562"/>
    </source>
</evidence>
<evidence type="ECO:0000256" key="10">
    <source>
        <dbReference type="ARBA" id="ARBA00023296"/>
    </source>
</evidence>
<evidence type="ECO:0000256" key="6">
    <source>
        <dbReference type="ARBA" id="ARBA00022844"/>
    </source>
</evidence>
<comment type="function">
    <text evidence="11">Major capsid protein that self-associates to form penton base pentamers, each in the shape of a pentagon, situated at the 12 vertices of the pseudo T=25 capsid. Involved in virus secondary attachment to host cell after initial attachment by the fiber protein, and in endocytosis of virions. As the virus enters the host cell, penton proteins are shed concomitant with virion acidification in the endosome.</text>
</comment>
<comment type="similarity">
    <text evidence="11">Belongs to the adenoviridae penton family.</text>
</comment>
<reference evidence="12 15" key="2">
    <citation type="submission" date="2018-03" db="EMBL/GenBank/DDBJ databases">
        <title>A Novel Divergent Polar Bear Associated Mastadenovirus Recovered from a Deceased Juvenile Polar Bear.</title>
        <authorList>
            <person name="Dayaram A."/>
            <person name="Tsangaras K."/>
            <person name="Azab W."/>
            <person name="Pavulraj S."/>
            <person name="Groenke N."/>
            <person name="Wibbelt G."/>
            <person name="Sicks F."/>
            <person name="Osterrieder N."/>
            <person name="Greenwood A.D."/>
        </authorList>
    </citation>
    <scope>NUCLEOTIDE SEQUENCE [LARGE SCALE GENOMIC DNA]</scope>
    <source>
        <strain evidence="12 15">Fritz</strain>
    </source>
</reference>
<evidence type="ECO:0000256" key="9">
    <source>
        <dbReference type="ARBA" id="ARBA00023275"/>
    </source>
</evidence>
<proteinExistence type="evidence at transcript level"/>
<dbReference type="Pfam" id="PF01686">
    <property type="entry name" value="Adeno_Penton_B"/>
    <property type="match status" value="1"/>
</dbReference>
<dbReference type="HAMAP" id="MF_04052">
    <property type="entry name" value="ADV_CAPSP"/>
    <property type="match status" value="1"/>
</dbReference>
<keyword evidence="9 11" id="KW-1148">T=25 icosahedral capsid protein</keyword>
<dbReference type="GO" id="GO:0075509">
    <property type="term" value="P:endocytosis involved in viral entry into host cell"/>
    <property type="evidence" value="ECO:0007669"/>
    <property type="project" value="UniProtKB-KW"/>
</dbReference>
<comment type="subunit">
    <text evidence="11">Interacts with the fiber protein (via N-terminal tail region). Interacts with the capsid vertex protein; this interaction binds the penton base to neighboring peripentonal hexons.</text>
</comment>
<evidence type="ECO:0000256" key="3">
    <source>
        <dbReference type="ARBA" id="ARBA00022581"/>
    </source>
</evidence>
<protein>
    <recommendedName>
        <fullName evidence="11">Penton protein</fullName>
        <shortName evidence="11">CP-P</shortName>
    </recommendedName>
    <alternativeName>
        <fullName evidence="11">Penton base protein</fullName>
    </alternativeName>
    <alternativeName>
        <fullName evidence="11">Protein III</fullName>
    </alternativeName>
</protein>
<dbReference type="Proteomes" id="UP000289830">
    <property type="component" value="Segment"/>
</dbReference>
<keyword evidence="2 11" id="KW-1048">Host nucleus</keyword>
<dbReference type="Gene3D" id="2.60.120.550">
    <property type="entry name" value="Penton protein, domain 1"/>
    <property type="match status" value="1"/>
</dbReference>
<dbReference type="GO" id="GO:0039623">
    <property type="term" value="C:T=25 icosahedral viral capsid"/>
    <property type="evidence" value="ECO:0007669"/>
    <property type="project" value="UniProtKB-UniRule"/>
</dbReference>
<evidence type="ECO:0000256" key="4">
    <source>
        <dbReference type="ARBA" id="ARBA00022595"/>
    </source>
</evidence>
<comment type="induction">
    <text evidence="11">Expressed in the late phase of the viral replicative cycle.</text>
</comment>
<keyword evidence="6 11" id="KW-0946">Virion</keyword>
<evidence type="ECO:0000313" key="14">
    <source>
        <dbReference type="Proteomes" id="UP000289830"/>
    </source>
</evidence>
<evidence type="ECO:0000313" key="12">
    <source>
        <dbReference type="EMBL" id="AWY10560.1"/>
    </source>
</evidence>
<evidence type="ECO:0000313" key="15">
    <source>
        <dbReference type="Proteomes" id="UP000320134"/>
    </source>
</evidence>